<evidence type="ECO:0000256" key="1">
    <source>
        <dbReference type="ARBA" id="ARBA00004496"/>
    </source>
</evidence>
<evidence type="ECO:0000256" key="10">
    <source>
        <dbReference type="ARBA" id="ARBA00031323"/>
    </source>
</evidence>
<dbReference type="EMBL" id="JAVRFG010000032">
    <property type="protein sequence ID" value="MDT0493370.1"/>
    <property type="molecule type" value="Genomic_DNA"/>
</dbReference>
<dbReference type="SUPFAM" id="SSF53335">
    <property type="entry name" value="S-adenosyl-L-methionine-dependent methyltransferases"/>
    <property type="match status" value="1"/>
</dbReference>
<gene>
    <name evidence="12" type="ORF">RM717_22985</name>
</gene>
<keyword evidence="6 12" id="KW-0489">Methyltransferase</keyword>
<dbReference type="RefSeq" id="WP_311603515.1">
    <property type="nucleotide sequence ID" value="NZ_JAVRFG010000032.1"/>
</dbReference>
<evidence type="ECO:0000256" key="4">
    <source>
        <dbReference type="ARBA" id="ARBA00013346"/>
    </source>
</evidence>
<evidence type="ECO:0000256" key="6">
    <source>
        <dbReference type="ARBA" id="ARBA00022603"/>
    </source>
</evidence>
<dbReference type="PANTHER" id="PTHR11579">
    <property type="entry name" value="PROTEIN-L-ISOASPARTATE O-METHYLTRANSFERASE"/>
    <property type="match status" value="1"/>
</dbReference>
<keyword evidence="13" id="KW-1185">Reference proteome</keyword>
<comment type="caution">
    <text evidence="12">The sequence shown here is derived from an EMBL/GenBank/DDBJ whole genome shotgun (WGS) entry which is preliminary data.</text>
</comment>
<dbReference type="PANTHER" id="PTHR11579:SF0">
    <property type="entry name" value="PROTEIN-L-ISOASPARTATE(D-ASPARTATE) O-METHYLTRANSFERASE"/>
    <property type="match status" value="1"/>
</dbReference>
<keyword evidence="8" id="KW-0949">S-adenosyl-L-methionine</keyword>
<organism evidence="12 13">
    <name type="scientific">Streptomyces stephensoniae</name>
    <dbReference type="NCBI Taxonomy" id="3375367"/>
    <lineage>
        <taxon>Bacteria</taxon>
        <taxon>Bacillati</taxon>
        <taxon>Actinomycetota</taxon>
        <taxon>Actinomycetes</taxon>
        <taxon>Kitasatosporales</taxon>
        <taxon>Streptomycetaceae</taxon>
        <taxon>Streptomyces</taxon>
    </lineage>
</organism>
<evidence type="ECO:0000256" key="9">
    <source>
        <dbReference type="ARBA" id="ARBA00030757"/>
    </source>
</evidence>
<sequence length="375" mass="40716">MTTHLAEAAAARRAELVQSLAASGDLTDPAWQAAFERVPRHVFVPYFYDHTGRRISAYEAETRDQWFDAVHEDRALVTHRTDGAATSSSSQPSLMATMLEALRVEDGVGMKVLEIGTGTGYNAALLAHRLGNGSVVTVDTEPDLVTAARARLTEAGYEPHVLLADGTYGHPDLAPYHRIIATCRIDSVPPAWVRQLAYGTGTDAGQILAPLGNALVRIHRTGPLQAEGRFLPGGAYFMPLRHGTTAGVPTRRPALPTGQARPTDIPASALADNAYRFLVSVIEPHLDWQYDLDDTGKPTAARVWSPDGAIAALHPDGTVTETGPHSLWSRLEDAYRTFTEHEEPGPERYGLTIDNDVQRVWLDAPGGPGWELRRG</sequence>
<dbReference type="GO" id="GO:0032259">
    <property type="term" value="P:methylation"/>
    <property type="evidence" value="ECO:0007669"/>
    <property type="project" value="UniProtKB-KW"/>
</dbReference>
<reference evidence="13" key="1">
    <citation type="submission" date="2023-07" db="EMBL/GenBank/DDBJ databases">
        <title>30 novel species of actinomycetes from the DSMZ collection.</title>
        <authorList>
            <person name="Nouioui I."/>
        </authorList>
    </citation>
    <scope>NUCLEOTIDE SEQUENCE [LARGE SCALE GENOMIC DNA]</scope>
    <source>
        <strain evidence="13">DSM 40932</strain>
    </source>
</reference>
<comment type="similarity">
    <text evidence="2">Belongs to the methyltransferase superfamily. L-isoaspartyl/D-aspartyl protein methyltransferase family.</text>
</comment>
<dbReference type="GO" id="GO:0008168">
    <property type="term" value="F:methyltransferase activity"/>
    <property type="evidence" value="ECO:0007669"/>
    <property type="project" value="UniProtKB-KW"/>
</dbReference>
<keyword evidence="5" id="KW-0963">Cytoplasm</keyword>
<dbReference type="Gene3D" id="3.40.50.150">
    <property type="entry name" value="Vaccinia Virus protein VP39"/>
    <property type="match status" value="1"/>
</dbReference>
<comment type="subcellular location">
    <subcellularLocation>
        <location evidence="1">Cytoplasm</location>
    </subcellularLocation>
</comment>
<dbReference type="Proteomes" id="UP001180556">
    <property type="component" value="Unassembled WGS sequence"/>
</dbReference>
<dbReference type="EC" id="2.1.1.77" evidence="3"/>
<protein>
    <recommendedName>
        <fullName evidence="4">Protein-L-isoaspartate O-methyltransferase</fullName>
        <ecNumber evidence="3">2.1.1.77</ecNumber>
    </recommendedName>
    <alternativeName>
        <fullName evidence="11">L-isoaspartyl protein carboxyl methyltransferase</fullName>
    </alternativeName>
    <alternativeName>
        <fullName evidence="9">Protein L-isoaspartyl methyltransferase</fullName>
    </alternativeName>
    <alternativeName>
        <fullName evidence="10">Protein-beta-aspartate methyltransferase</fullName>
    </alternativeName>
</protein>
<proteinExistence type="inferred from homology"/>
<keyword evidence="7" id="KW-0808">Transferase</keyword>
<name>A0ABU2W680_9ACTN</name>
<evidence type="ECO:0000256" key="7">
    <source>
        <dbReference type="ARBA" id="ARBA00022679"/>
    </source>
</evidence>
<accession>A0ABU2W680</accession>
<evidence type="ECO:0000313" key="12">
    <source>
        <dbReference type="EMBL" id="MDT0493370.1"/>
    </source>
</evidence>
<dbReference type="InterPro" id="IPR000682">
    <property type="entry name" value="PCMT"/>
</dbReference>
<dbReference type="Pfam" id="PF01135">
    <property type="entry name" value="PCMT"/>
    <property type="match status" value="1"/>
</dbReference>
<evidence type="ECO:0000313" key="13">
    <source>
        <dbReference type="Proteomes" id="UP001180556"/>
    </source>
</evidence>
<evidence type="ECO:0000256" key="5">
    <source>
        <dbReference type="ARBA" id="ARBA00022490"/>
    </source>
</evidence>
<evidence type="ECO:0000256" key="11">
    <source>
        <dbReference type="ARBA" id="ARBA00031350"/>
    </source>
</evidence>
<evidence type="ECO:0000256" key="3">
    <source>
        <dbReference type="ARBA" id="ARBA00011890"/>
    </source>
</evidence>
<dbReference type="InterPro" id="IPR029063">
    <property type="entry name" value="SAM-dependent_MTases_sf"/>
</dbReference>
<evidence type="ECO:0000256" key="8">
    <source>
        <dbReference type="ARBA" id="ARBA00022691"/>
    </source>
</evidence>
<evidence type="ECO:0000256" key="2">
    <source>
        <dbReference type="ARBA" id="ARBA00005369"/>
    </source>
</evidence>
<dbReference type="CDD" id="cd02440">
    <property type="entry name" value="AdoMet_MTases"/>
    <property type="match status" value="1"/>
</dbReference>